<reference evidence="2 3" key="2">
    <citation type="journal article" date="2011" name="PLoS Genet.">
        <title>Caenorhabditis briggsae recombinant inbred line genotypes reveal inter-strain incompatibility and the evolution of recombination.</title>
        <authorList>
            <person name="Ross J.A."/>
            <person name="Koboldt D.C."/>
            <person name="Staisch J.E."/>
            <person name="Chamberlin H.M."/>
            <person name="Gupta B.P."/>
            <person name="Miller R.D."/>
            <person name="Baird S.E."/>
            <person name="Haag E.S."/>
        </authorList>
    </citation>
    <scope>NUCLEOTIDE SEQUENCE [LARGE SCALE GENOMIC DNA]</scope>
    <source>
        <strain evidence="2 3">AF16</strain>
    </source>
</reference>
<keyword evidence="3" id="KW-1185">Reference proteome</keyword>
<dbReference type="RefSeq" id="XP_045100424.1">
    <property type="nucleotide sequence ID" value="XM_045242913.1"/>
</dbReference>
<feature type="region of interest" description="Disordered" evidence="1">
    <location>
        <begin position="1"/>
        <end position="21"/>
    </location>
</feature>
<dbReference type="InParanoid" id="B6ILT6"/>
<organism evidence="2 3">
    <name type="scientific">Caenorhabditis briggsae</name>
    <dbReference type="NCBI Taxonomy" id="6238"/>
    <lineage>
        <taxon>Eukaryota</taxon>
        <taxon>Metazoa</taxon>
        <taxon>Ecdysozoa</taxon>
        <taxon>Nematoda</taxon>
        <taxon>Chromadorea</taxon>
        <taxon>Rhabditida</taxon>
        <taxon>Rhabditina</taxon>
        <taxon>Rhabditomorpha</taxon>
        <taxon>Rhabditoidea</taxon>
        <taxon>Rhabditidae</taxon>
        <taxon>Peloderinae</taxon>
        <taxon>Caenorhabditis</taxon>
    </lineage>
</organism>
<dbReference type="HOGENOM" id="CLU_1171528_0_0_1"/>
<evidence type="ECO:0000256" key="1">
    <source>
        <dbReference type="SAM" id="MobiDB-lite"/>
    </source>
</evidence>
<dbReference type="GeneID" id="68917672"/>
<dbReference type="KEGG" id="cbr:CBG_26191"/>
<dbReference type="EMBL" id="HE601136">
    <property type="protein sequence ID" value="CAS00866.1"/>
    <property type="molecule type" value="Genomic_DNA"/>
</dbReference>
<name>B6ILT6_CAEBR</name>
<evidence type="ECO:0000313" key="2">
    <source>
        <dbReference type="EMBL" id="CAS00866.1"/>
    </source>
</evidence>
<dbReference type="AlphaFoldDB" id="B6ILT6"/>
<accession>B6ILT6</accession>
<dbReference type="Proteomes" id="UP000008549">
    <property type="component" value="Unassembled WGS sequence"/>
</dbReference>
<dbReference type="STRING" id="6238.B6ILT6"/>
<dbReference type="CTD" id="68917672"/>
<protein>
    <submittedName>
        <fullName evidence="2">Protein CBG26191</fullName>
    </submittedName>
</protein>
<sequence>MDLEIREISAASQKEENDLNMIRKEHEEEVGKAQMEVERLQGLLTEVEEENDRMKNAIESLKEDKETQGNTRIETGNYWHATIMNIEAEMEDLQEQHRQEKETMTAEFSKIQAAMGTELTQKEELILELTSKVQESETNIHSIRKGYEMKMAELQEELKNQKALLEEQRDLEAHRNKEAEKERSSMEQTIKDISTELESLRKEQRSVQMLEEQLEHAGIKFKLALLVIGFAHTIRAL</sequence>
<gene>
    <name evidence="2" type="ORF">CBG26191</name>
    <name evidence="2" type="ORF">CBG_26191</name>
</gene>
<evidence type="ECO:0000313" key="3">
    <source>
        <dbReference type="Proteomes" id="UP000008549"/>
    </source>
</evidence>
<proteinExistence type="predicted"/>
<reference evidence="2 3" key="1">
    <citation type="journal article" date="2003" name="PLoS Biol.">
        <title>The genome sequence of Caenorhabditis briggsae: a platform for comparative genomics.</title>
        <authorList>
            <person name="Stein L.D."/>
            <person name="Bao Z."/>
            <person name="Blasiar D."/>
            <person name="Blumenthal T."/>
            <person name="Brent M.R."/>
            <person name="Chen N."/>
            <person name="Chinwalla A."/>
            <person name="Clarke L."/>
            <person name="Clee C."/>
            <person name="Coghlan A."/>
            <person name="Coulson A."/>
            <person name="D'Eustachio P."/>
            <person name="Fitch D.H."/>
            <person name="Fulton L.A."/>
            <person name="Fulton R.E."/>
            <person name="Griffiths-Jones S."/>
            <person name="Harris T.W."/>
            <person name="Hillier L.W."/>
            <person name="Kamath R."/>
            <person name="Kuwabara P.E."/>
            <person name="Mardis E.R."/>
            <person name="Marra M.A."/>
            <person name="Miner T.L."/>
            <person name="Minx P."/>
            <person name="Mullikin J.C."/>
            <person name="Plumb R.W."/>
            <person name="Rogers J."/>
            <person name="Schein J.E."/>
            <person name="Sohrmann M."/>
            <person name="Spieth J."/>
            <person name="Stajich J.E."/>
            <person name="Wei C."/>
            <person name="Willey D."/>
            <person name="Wilson R.K."/>
            <person name="Durbin R."/>
            <person name="Waterston R.H."/>
        </authorList>
    </citation>
    <scope>NUCLEOTIDE SEQUENCE [LARGE SCALE GENOMIC DNA]</scope>
    <source>
        <strain evidence="2 3">AF16</strain>
    </source>
</reference>